<evidence type="ECO:0000259" key="4">
    <source>
        <dbReference type="PROSITE" id="PS51184"/>
    </source>
</evidence>
<dbReference type="AlphaFoldDB" id="A0AAP8SNR9"/>
<proteinExistence type="predicted"/>
<evidence type="ECO:0000313" key="6">
    <source>
        <dbReference type="Proteomes" id="UP000235162"/>
    </source>
</evidence>
<sequence length="380" mass="42129">MSMTAGAAMNLDTDDFLARYWQQQPLLIRQAVANFVPPVSSDELAGLALEESVESRIIESVGGNWQLFHGPFSASDYTRPNPWTLLVQAVDHYVLEVAQLRKLVDFIPGWRVDDVMVSYAVDGGSVGPHYDNYDVFLLQGEGRRRWQIGQHCDANTPILPQDDLRIIRDFDVQAEYVLEPGDMLYVPPGVAHWGIAEGECTTFSIGFRAPRIDDLVARFTDALLAAHAQGEAFFRDSNLEAAARPGEIRVQDIARMRAQLRAALDQAVDERWFGELVTEPRYDAMPAEDELAESLHTLHAGATALFLAPESKLAWQATVNGIDVFANGASRSFSAGILELITTVCGEWELRDVMFASARDNAEQCELLCYLLATGCAYVE</sequence>
<evidence type="ECO:0000256" key="1">
    <source>
        <dbReference type="ARBA" id="ARBA00001954"/>
    </source>
</evidence>
<protein>
    <submittedName>
        <fullName evidence="5">Cupin</fullName>
    </submittedName>
</protein>
<dbReference type="PANTHER" id="PTHR13096">
    <property type="entry name" value="MINA53 MYC INDUCED NUCLEAR ANTIGEN"/>
    <property type="match status" value="1"/>
</dbReference>
<feature type="domain" description="JmjC" evidence="4">
    <location>
        <begin position="96"/>
        <end position="224"/>
    </location>
</feature>
<dbReference type="RefSeq" id="WP_102106283.1">
    <property type="nucleotide sequence ID" value="NZ_BMYL01000009.1"/>
</dbReference>
<keyword evidence="2" id="KW-0479">Metal-binding</keyword>
<evidence type="ECO:0000256" key="2">
    <source>
        <dbReference type="ARBA" id="ARBA00022723"/>
    </source>
</evidence>
<dbReference type="PANTHER" id="PTHR13096:SF8">
    <property type="entry name" value="RIBOSOMAL OXYGENASE 1"/>
    <property type="match status" value="1"/>
</dbReference>
<evidence type="ECO:0000256" key="3">
    <source>
        <dbReference type="ARBA" id="ARBA00023004"/>
    </source>
</evidence>
<dbReference type="InterPro" id="IPR003347">
    <property type="entry name" value="JmjC_dom"/>
</dbReference>
<evidence type="ECO:0000313" key="5">
    <source>
        <dbReference type="EMBL" id="PLW86927.1"/>
    </source>
</evidence>
<organism evidence="5 6">
    <name type="scientific">Halioglobus japonicus</name>
    <dbReference type="NCBI Taxonomy" id="930805"/>
    <lineage>
        <taxon>Bacteria</taxon>
        <taxon>Pseudomonadati</taxon>
        <taxon>Pseudomonadota</taxon>
        <taxon>Gammaproteobacteria</taxon>
        <taxon>Cellvibrionales</taxon>
        <taxon>Halieaceae</taxon>
        <taxon>Halioglobus</taxon>
    </lineage>
</organism>
<comment type="caution">
    <text evidence="5">The sequence shown here is derived from an EMBL/GenBank/DDBJ whole genome shotgun (WGS) entry which is preliminary data.</text>
</comment>
<dbReference type="EMBL" id="PKUR01000002">
    <property type="protein sequence ID" value="PLW86927.1"/>
    <property type="molecule type" value="Genomic_DNA"/>
</dbReference>
<gene>
    <name evidence="5" type="ORF">C0029_11210</name>
</gene>
<dbReference type="PROSITE" id="PS51184">
    <property type="entry name" value="JMJC"/>
    <property type="match status" value="1"/>
</dbReference>
<dbReference type="SMART" id="SM00558">
    <property type="entry name" value="JmjC"/>
    <property type="match status" value="1"/>
</dbReference>
<dbReference type="Proteomes" id="UP000235162">
    <property type="component" value="Unassembled WGS sequence"/>
</dbReference>
<name>A0AAP8SNR9_9GAMM</name>
<reference evidence="5 6" key="1">
    <citation type="submission" date="2018-01" db="EMBL/GenBank/DDBJ databases">
        <title>The draft genome sequence of Halioglobus japonicus S1-36.</title>
        <authorList>
            <person name="Du Z.-J."/>
            <person name="Shi M.-J."/>
        </authorList>
    </citation>
    <scope>NUCLEOTIDE SEQUENCE [LARGE SCALE GENOMIC DNA]</scope>
    <source>
        <strain evidence="5 6">S1-36</strain>
    </source>
</reference>
<dbReference type="GO" id="GO:0046872">
    <property type="term" value="F:metal ion binding"/>
    <property type="evidence" value="ECO:0007669"/>
    <property type="project" value="UniProtKB-KW"/>
</dbReference>
<dbReference type="GO" id="GO:0016706">
    <property type="term" value="F:2-oxoglutarate-dependent dioxygenase activity"/>
    <property type="evidence" value="ECO:0007669"/>
    <property type="project" value="TreeGrafter"/>
</dbReference>
<dbReference type="InterPro" id="IPR039994">
    <property type="entry name" value="NO66-like"/>
</dbReference>
<accession>A0AAP8SNR9</accession>
<comment type="cofactor">
    <cofactor evidence="1">
        <name>Fe(2+)</name>
        <dbReference type="ChEBI" id="CHEBI:29033"/>
    </cofactor>
</comment>
<dbReference type="Pfam" id="PF08007">
    <property type="entry name" value="JmjC_2"/>
    <property type="match status" value="1"/>
</dbReference>
<keyword evidence="3" id="KW-0408">Iron</keyword>
<dbReference type="SUPFAM" id="SSF51197">
    <property type="entry name" value="Clavaminate synthase-like"/>
    <property type="match status" value="1"/>
</dbReference>
<dbReference type="Gene3D" id="2.60.120.650">
    <property type="entry name" value="Cupin"/>
    <property type="match status" value="1"/>
</dbReference>
<dbReference type="Gene3D" id="3.40.366.30">
    <property type="entry name" value="50S ribosomal protein L16 arginine hydroxylase, Chain A, Domain 2"/>
    <property type="match status" value="1"/>
</dbReference>
<keyword evidence="6" id="KW-1185">Reference proteome</keyword>